<gene>
    <name evidence="1" type="ORF">LCOR_06016.1</name>
</gene>
<dbReference type="EMBL" id="CBTN010000025">
    <property type="protein sequence ID" value="CDH54799.1"/>
    <property type="molecule type" value="Genomic_DNA"/>
</dbReference>
<dbReference type="VEuPathDB" id="FungiDB:LCOR_06016.1"/>
<keyword evidence="2" id="KW-1185">Reference proteome</keyword>
<organism evidence="1 2">
    <name type="scientific">Lichtheimia corymbifera JMRC:FSU:9682</name>
    <dbReference type="NCBI Taxonomy" id="1263082"/>
    <lineage>
        <taxon>Eukaryota</taxon>
        <taxon>Fungi</taxon>
        <taxon>Fungi incertae sedis</taxon>
        <taxon>Mucoromycota</taxon>
        <taxon>Mucoromycotina</taxon>
        <taxon>Mucoromycetes</taxon>
        <taxon>Mucorales</taxon>
        <taxon>Lichtheimiaceae</taxon>
        <taxon>Lichtheimia</taxon>
    </lineage>
</organism>
<reference evidence="1" key="1">
    <citation type="submission" date="2013-08" db="EMBL/GenBank/DDBJ databases">
        <title>Gene expansion shapes genome architecture in the human pathogen Lichtheimia corymbifera: an evolutionary genomics analysis in the ancient terrestrial Mucorales (Mucoromycotina).</title>
        <authorList>
            <person name="Schwartze V.U."/>
            <person name="Winter S."/>
            <person name="Shelest E."/>
            <person name="Marcet-Houben M."/>
            <person name="Horn F."/>
            <person name="Wehner S."/>
            <person name="Hoffmann K."/>
            <person name="Riege K."/>
            <person name="Sammeth M."/>
            <person name="Nowrousian M."/>
            <person name="Valiante V."/>
            <person name="Linde J."/>
            <person name="Jacobsen I.D."/>
            <person name="Marz M."/>
            <person name="Brakhage A.A."/>
            <person name="Gabaldon T."/>
            <person name="Bocker S."/>
            <person name="Voigt K."/>
        </authorList>
    </citation>
    <scope>NUCLEOTIDE SEQUENCE [LARGE SCALE GENOMIC DNA]</scope>
    <source>
        <strain evidence="1">FSU 9682</strain>
    </source>
</reference>
<comment type="caution">
    <text evidence="1">The sequence shown here is derived from an EMBL/GenBank/DDBJ whole genome shotgun (WGS) entry which is preliminary data.</text>
</comment>
<dbReference type="AlphaFoldDB" id="A0A068RXR3"/>
<name>A0A068RXR3_9FUNG</name>
<sequence length="105" mass="12103">MTESYCLCLAVQCDIPLAFHHYLFQESDFETFVNNCNCSMHFPSLSSISTILALENLGPWIYSREAAHCHQDQGYAPHPLHSIGIRFELQHAMETRQSWLKTSQQ</sequence>
<accession>A0A068RXR3</accession>
<evidence type="ECO:0000313" key="1">
    <source>
        <dbReference type="EMBL" id="CDH54799.1"/>
    </source>
</evidence>
<dbReference type="Proteomes" id="UP000027586">
    <property type="component" value="Unassembled WGS sequence"/>
</dbReference>
<proteinExistence type="predicted"/>
<evidence type="ECO:0000313" key="2">
    <source>
        <dbReference type="Proteomes" id="UP000027586"/>
    </source>
</evidence>
<protein>
    <submittedName>
        <fullName evidence="1">Uncharacterized protein</fullName>
    </submittedName>
</protein>